<dbReference type="EMBL" id="BAABIY010000014">
    <property type="protein sequence ID" value="GAA5097317.1"/>
    <property type="molecule type" value="Genomic_DNA"/>
</dbReference>
<proteinExistence type="predicted"/>
<comment type="caution">
    <text evidence="1">The sequence shown here is derived from an EMBL/GenBank/DDBJ whole genome shotgun (WGS) entry which is preliminary data.</text>
</comment>
<gene>
    <name evidence="1" type="ORF">GCM10023260_06960</name>
</gene>
<accession>A0ABP9MP61</accession>
<organism evidence="1 2">
    <name type="scientific">Bartonella acomydis</name>
    <dbReference type="NCBI Taxonomy" id="686234"/>
    <lineage>
        <taxon>Bacteria</taxon>
        <taxon>Pseudomonadati</taxon>
        <taxon>Pseudomonadota</taxon>
        <taxon>Alphaproteobacteria</taxon>
        <taxon>Hyphomicrobiales</taxon>
        <taxon>Bartonellaceae</taxon>
        <taxon>Bartonella</taxon>
    </lineage>
</organism>
<protein>
    <recommendedName>
        <fullName evidence="3">Transcriptional regulator</fullName>
    </recommendedName>
</protein>
<evidence type="ECO:0000313" key="2">
    <source>
        <dbReference type="Proteomes" id="UP001501525"/>
    </source>
</evidence>
<evidence type="ECO:0008006" key="3">
    <source>
        <dbReference type="Google" id="ProtNLM"/>
    </source>
</evidence>
<reference evidence="2" key="1">
    <citation type="journal article" date="2019" name="Int. J. Syst. Evol. Microbiol.">
        <title>The Global Catalogue of Microorganisms (GCM) 10K type strain sequencing project: providing services to taxonomists for standard genome sequencing and annotation.</title>
        <authorList>
            <consortium name="The Broad Institute Genomics Platform"/>
            <consortium name="The Broad Institute Genome Sequencing Center for Infectious Disease"/>
            <person name="Wu L."/>
            <person name="Ma J."/>
        </authorList>
    </citation>
    <scope>NUCLEOTIDE SEQUENCE [LARGE SCALE GENOMIC DNA]</scope>
    <source>
        <strain evidence="2">JCM 17706</strain>
    </source>
</reference>
<dbReference type="Proteomes" id="UP001501525">
    <property type="component" value="Unassembled WGS sequence"/>
</dbReference>
<keyword evidence="2" id="KW-1185">Reference proteome</keyword>
<sequence>MKKIENLDAMIGLLKMMAEVNRLRILALLCREDLKSPILVLFLSSRNRMFCGIYIYCVR</sequence>
<evidence type="ECO:0000313" key="1">
    <source>
        <dbReference type="EMBL" id="GAA5097317.1"/>
    </source>
</evidence>
<name>A0ABP9MP61_9HYPH</name>